<comment type="caution">
    <text evidence="1">The sequence shown here is derived from an EMBL/GenBank/DDBJ whole genome shotgun (WGS) entry which is preliminary data.</text>
</comment>
<accession>J1GQW2</accession>
<keyword evidence="2" id="KW-1185">Reference proteome</keyword>
<gene>
    <name evidence="1" type="ORF">HMPREF1317_0125</name>
</gene>
<dbReference type="PATRIC" id="fig|1125717.3.peg.2004"/>
<reference evidence="1 2" key="1">
    <citation type="submission" date="2012-05" db="EMBL/GenBank/DDBJ databases">
        <authorList>
            <person name="Harkins D.M."/>
            <person name="Madupu R."/>
            <person name="Durkin A.S."/>
            <person name="Torralba M."/>
            <person name="Methe B."/>
            <person name="Sutton G.G."/>
            <person name="Nelson K.E."/>
        </authorList>
    </citation>
    <scope>NUCLEOTIDE SEQUENCE [LARGE SCALE GENOMIC DNA]</scope>
    <source>
        <strain evidence="1 2">F0490</strain>
    </source>
</reference>
<sequence>MVSTPTPTPPPAPFADVAALEARWRHLDDGERQRAERLLADASDLIRQECPRWQRAPASTRERVACAAVKRAMSSPMTGFDGAVNQASMTAGPYNQQVTYANPQGDLYLTKAERRSLGGGHTGAFEADLLRRRP</sequence>
<name>J1GQW2_9ACTO</name>
<dbReference type="Proteomes" id="UP000004578">
    <property type="component" value="Unassembled WGS sequence"/>
</dbReference>
<organism evidence="1 2">
    <name type="scientific">Schaalia georgiae F0490</name>
    <dbReference type="NCBI Taxonomy" id="1125717"/>
    <lineage>
        <taxon>Bacteria</taxon>
        <taxon>Bacillati</taxon>
        <taxon>Actinomycetota</taxon>
        <taxon>Actinomycetes</taxon>
        <taxon>Actinomycetales</taxon>
        <taxon>Actinomycetaceae</taxon>
        <taxon>Schaalia</taxon>
    </lineage>
</organism>
<proteinExistence type="predicted"/>
<dbReference type="InterPro" id="IPR018963">
    <property type="entry name" value="Mycophage_D29_Gp19"/>
</dbReference>
<protein>
    <submittedName>
        <fullName evidence="1">Phage protein Gp19/Gp15/Gp42</fullName>
    </submittedName>
</protein>
<evidence type="ECO:0000313" key="2">
    <source>
        <dbReference type="Proteomes" id="UP000004578"/>
    </source>
</evidence>
<dbReference type="AlphaFoldDB" id="J1GQW2"/>
<dbReference type="EMBL" id="AKFS01000302">
    <property type="protein sequence ID" value="EJF35370.1"/>
    <property type="molecule type" value="Genomic_DNA"/>
</dbReference>
<evidence type="ECO:0000313" key="1">
    <source>
        <dbReference type="EMBL" id="EJF35370.1"/>
    </source>
</evidence>
<dbReference type="Pfam" id="PF09355">
    <property type="entry name" value="Phage_Gp19"/>
    <property type="match status" value="1"/>
</dbReference>